<sequence>MITATIKKMADEHWQLAVDKLDRRLKLEKDRPDLISPIQKRNKEAPQDGLEEQQRRDFESIKHQIAEATRLVQFGNQTVARRQETLHDETSLRLADQTQLIISGLRTTSKYFPAIEKDVPRSQESNFDTSPTLSQVLLTISNRITKLKTRPERMLTTCSCPNQTYNTVYLQWPVHLQRHRKFVHEVHCPHAVDEDVMSDLTLRFSMCVMALKRKFQIAFNVSEVAGASTIRYSLIYYRVVPYSSPAFRLFKAKHPVDEYLQSAAVNLTRMIQNGEASPHDRVPDGRSLLHYVGQLAFEKDDYGYTCLDYISFEYDRNDLCREFQRHSVPLSLSHLLSTWPMLRYHKYDDPESLIDDSGFMKMVMVRSETGLQALLSQKQLVDAISGLEGFNLYSLATRLGWAKGCKLLWSYRVPLAKTCRNDPSVPFDEALLRSASVAEDIDTLQFWLNLRGELCAEELHQLGPLEDALRRSAPELFDAVLNAIVQQRKSLQRLAESYLDPMDRLLQSQGLLDAQAFRVLEKLAEKNIPVHPSLRPARRSIWHMDNWRTANPAIWDRLYDTGFRDVTSAHFEDDQRPSITPLLYSVNGPARLTAVDWFISKGANAFLLDLLEQLVTEFDVEYDESGLNAEKFFETRLSPKMDKVLEDLAREDENMYGEGRAQMGVIMEIRERPKTEGDDDEDADQDKDEEISEDEYGDGD</sequence>
<dbReference type="AlphaFoldDB" id="A0A6G1J002"/>
<protein>
    <submittedName>
        <fullName evidence="2">Uncharacterized protein</fullName>
    </submittedName>
</protein>
<organism evidence="2 3">
    <name type="scientific">Lentithecium fluviatile CBS 122367</name>
    <dbReference type="NCBI Taxonomy" id="1168545"/>
    <lineage>
        <taxon>Eukaryota</taxon>
        <taxon>Fungi</taxon>
        <taxon>Dikarya</taxon>
        <taxon>Ascomycota</taxon>
        <taxon>Pezizomycotina</taxon>
        <taxon>Dothideomycetes</taxon>
        <taxon>Pleosporomycetidae</taxon>
        <taxon>Pleosporales</taxon>
        <taxon>Massarineae</taxon>
        <taxon>Lentitheciaceae</taxon>
        <taxon>Lentithecium</taxon>
    </lineage>
</organism>
<reference evidence="2" key="1">
    <citation type="journal article" date="2020" name="Stud. Mycol.">
        <title>101 Dothideomycetes genomes: a test case for predicting lifestyles and emergence of pathogens.</title>
        <authorList>
            <person name="Haridas S."/>
            <person name="Albert R."/>
            <person name="Binder M."/>
            <person name="Bloem J."/>
            <person name="Labutti K."/>
            <person name="Salamov A."/>
            <person name="Andreopoulos B."/>
            <person name="Baker S."/>
            <person name="Barry K."/>
            <person name="Bills G."/>
            <person name="Bluhm B."/>
            <person name="Cannon C."/>
            <person name="Castanera R."/>
            <person name="Culley D."/>
            <person name="Daum C."/>
            <person name="Ezra D."/>
            <person name="Gonzalez J."/>
            <person name="Henrissat B."/>
            <person name="Kuo A."/>
            <person name="Liang C."/>
            <person name="Lipzen A."/>
            <person name="Lutzoni F."/>
            <person name="Magnuson J."/>
            <person name="Mondo S."/>
            <person name="Nolan M."/>
            <person name="Ohm R."/>
            <person name="Pangilinan J."/>
            <person name="Park H.-J."/>
            <person name="Ramirez L."/>
            <person name="Alfaro M."/>
            <person name="Sun H."/>
            <person name="Tritt A."/>
            <person name="Yoshinaga Y."/>
            <person name="Zwiers L.-H."/>
            <person name="Turgeon B."/>
            <person name="Goodwin S."/>
            <person name="Spatafora J."/>
            <person name="Crous P."/>
            <person name="Grigoriev I."/>
        </authorList>
    </citation>
    <scope>NUCLEOTIDE SEQUENCE</scope>
    <source>
        <strain evidence="2">CBS 122367</strain>
    </source>
</reference>
<gene>
    <name evidence="2" type="ORF">K458DRAFT_452548</name>
</gene>
<evidence type="ECO:0000256" key="1">
    <source>
        <dbReference type="SAM" id="MobiDB-lite"/>
    </source>
</evidence>
<feature type="compositionally biased region" description="Basic and acidic residues" evidence="1">
    <location>
        <begin position="41"/>
        <end position="53"/>
    </location>
</feature>
<accession>A0A6G1J002</accession>
<dbReference type="OrthoDB" id="3796272at2759"/>
<keyword evidence="3" id="KW-1185">Reference proteome</keyword>
<feature type="region of interest" description="Disordered" evidence="1">
    <location>
        <begin position="660"/>
        <end position="700"/>
    </location>
</feature>
<evidence type="ECO:0000313" key="3">
    <source>
        <dbReference type="Proteomes" id="UP000799291"/>
    </source>
</evidence>
<proteinExistence type="predicted"/>
<name>A0A6G1J002_9PLEO</name>
<feature type="region of interest" description="Disordered" evidence="1">
    <location>
        <begin position="32"/>
        <end position="53"/>
    </location>
</feature>
<feature type="compositionally biased region" description="Acidic residues" evidence="1">
    <location>
        <begin position="677"/>
        <end position="700"/>
    </location>
</feature>
<evidence type="ECO:0000313" key="2">
    <source>
        <dbReference type="EMBL" id="KAF2683837.1"/>
    </source>
</evidence>
<dbReference type="Proteomes" id="UP000799291">
    <property type="component" value="Unassembled WGS sequence"/>
</dbReference>
<dbReference type="EMBL" id="MU005583">
    <property type="protein sequence ID" value="KAF2683837.1"/>
    <property type="molecule type" value="Genomic_DNA"/>
</dbReference>